<comment type="subcellular location">
    <subcellularLocation>
        <location evidence="1">Membrane</location>
        <topology evidence="1">Multi-pass membrane protein</topology>
    </subcellularLocation>
</comment>
<evidence type="ECO:0000259" key="5">
    <source>
        <dbReference type="Pfam" id="PF00916"/>
    </source>
</evidence>
<accession>A0A6D1RKX4</accession>
<sequence length="415" mass="43457">MSATQHSSVAVAENATRAVLRQPRLLVRETLAGVVTALALIPEVISFSVIAGVDPKVSLIASVVLCLAMSFLGGRPAMVTAAAGSVALVIGPMVHQHGVQYILPAVVLAGMIQILFGVLGMARLMRFIPTAVMTGFVNALGILIFFAQVPHFWGKSPLIWGLFVLTLLIVLWVPRFIKAIPAPLIAIVLLTVFTVTSGQLLPTVGDEGSMSGGLPGFTQLLVPLNLQTLAIIWPCALSIAFVGLMESLLTARLVDDLTVTPSNKNRESAGLGIANILAGFYGGIAGCAMIGQTIVNVEMGKGRSRVSTVAAGLILLLLVTGLSEVMAEIPMSVLAGIMVIVAVKTFSWHSIQPATLRKLPVTETLVMLVTVAATVSTGNLAIGVVAGVIAMLILPRIVRSKRAATSETTLPDREK</sequence>
<dbReference type="EMBL" id="DACSXJ010000003">
    <property type="protein sequence ID" value="HAT3896494.1"/>
    <property type="molecule type" value="Genomic_DNA"/>
</dbReference>
<reference evidence="6" key="1">
    <citation type="journal article" date="2018" name="Genome Biol.">
        <title>SKESA: strategic k-mer extension for scrupulous assemblies.</title>
        <authorList>
            <person name="Souvorov A."/>
            <person name="Agarwala R."/>
            <person name="Lipman D.J."/>
        </authorList>
    </citation>
    <scope>NUCLEOTIDE SEQUENCE</scope>
    <source>
        <strain evidence="6">O50</strain>
    </source>
</reference>
<name>A0A6D1RKX4_CITFR</name>
<comment type="caution">
    <text evidence="6">The sequence shown here is derived from an EMBL/GenBank/DDBJ whole genome shotgun (WGS) entry which is preliminary data.</text>
</comment>
<feature type="domain" description="SLC26A/SulP transporter" evidence="5">
    <location>
        <begin position="161"/>
        <end position="369"/>
    </location>
</feature>
<dbReference type="InterPro" id="IPR011547">
    <property type="entry name" value="SLC26A/SulP_dom"/>
</dbReference>
<keyword evidence="4" id="KW-0472">Membrane</keyword>
<proteinExistence type="predicted"/>
<evidence type="ECO:0000256" key="4">
    <source>
        <dbReference type="ARBA" id="ARBA00023136"/>
    </source>
</evidence>
<evidence type="ECO:0000256" key="3">
    <source>
        <dbReference type="ARBA" id="ARBA00022989"/>
    </source>
</evidence>
<dbReference type="PANTHER" id="PTHR43310">
    <property type="entry name" value="SULFATE TRANSPORTER YBAR-RELATED"/>
    <property type="match status" value="1"/>
</dbReference>
<dbReference type="AlphaFoldDB" id="A0A6D1RKX4"/>
<reference evidence="6" key="2">
    <citation type="submission" date="2020-09" db="EMBL/GenBank/DDBJ databases">
        <authorList>
            <consortium name="NCBI Pathogen Detection Project"/>
        </authorList>
    </citation>
    <scope>NUCLEOTIDE SEQUENCE</scope>
    <source>
        <strain evidence="6">O50</strain>
    </source>
</reference>
<dbReference type="InterPro" id="IPR052706">
    <property type="entry name" value="Membrane-Transporter-like"/>
</dbReference>
<keyword evidence="3" id="KW-1133">Transmembrane helix</keyword>
<dbReference type="Pfam" id="PF00916">
    <property type="entry name" value="Sulfate_transp"/>
    <property type="match status" value="2"/>
</dbReference>
<organism evidence="6">
    <name type="scientific">Citrobacter freundii</name>
    <dbReference type="NCBI Taxonomy" id="546"/>
    <lineage>
        <taxon>Bacteria</taxon>
        <taxon>Pseudomonadati</taxon>
        <taxon>Pseudomonadota</taxon>
        <taxon>Gammaproteobacteria</taxon>
        <taxon>Enterobacterales</taxon>
        <taxon>Enterobacteriaceae</taxon>
        <taxon>Citrobacter</taxon>
        <taxon>Citrobacter freundii complex</taxon>
    </lineage>
</organism>
<gene>
    <name evidence="6" type="ORF">I9Y29_000899</name>
</gene>
<evidence type="ECO:0000313" key="6">
    <source>
        <dbReference type="EMBL" id="HAT3896494.1"/>
    </source>
</evidence>
<dbReference type="GO" id="GO:0016020">
    <property type="term" value="C:membrane"/>
    <property type="evidence" value="ECO:0007669"/>
    <property type="project" value="UniProtKB-SubCell"/>
</dbReference>
<dbReference type="RefSeq" id="WP_071667309.1">
    <property type="nucleotide sequence ID" value="NZ_CABDWZ010000001.1"/>
</dbReference>
<protein>
    <submittedName>
        <fullName evidence="6">SulP family inorganic anion transporter</fullName>
    </submittedName>
</protein>
<dbReference type="Proteomes" id="UP000855471">
    <property type="component" value="Unassembled WGS sequence"/>
</dbReference>
<evidence type="ECO:0000256" key="2">
    <source>
        <dbReference type="ARBA" id="ARBA00022692"/>
    </source>
</evidence>
<dbReference type="PANTHER" id="PTHR43310:SF1">
    <property type="entry name" value="SULFATE TRANSPORTER YBAR-RELATED"/>
    <property type="match status" value="1"/>
</dbReference>
<evidence type="ECO:0000256" key="1">
    <source>
        <dbReference type="ARBA" id="ARBA00004141"/>
    </source>
</evidence>
<feature type="domain" description="SLC26A/SulP transporter" evidence="5">
    <location>
        <begin position="30"/>
        <end position="154"/>
    </location>
</feature>
<keyword evidence="2" id="KW-0812">Transmembrane</keyword>